<dbReference type="Proteomes" id="UP000011185">
    <property type="component" value="Unassembled WGS sequence"/>
</dbReference>
<dbReference type="GO" id="GO:0005840">
    <property type="term" value="C:ribosome"/>
    <property type="evidence" value="ECO:0007669"/>
    <property type="project" value="UniProtKB-KW"/>
</dbReference>
<dbReference type="InParanoid" id="L7JZ32"/>
<dbReference type="Pfam" id="PF00466">
    <property type="entry name" value="Ribosomal_L10"/>
    <property type="match status" value="1"/>
</dbReference>
<keyword evidence="2" id="KW-0689">Ribosomal protein</keyword>
<dbReference type="Gene3D" id="3.30.70.1730">
    <property type="match status" value="1"/>
</dbReference>
<keyword evidence="2" id="KW-0687">Ribonucleoprotein</keyword>
<keyword evidence="3" id="KW-1185">Reference proteome</keyword>
<dbReference type="HOGENOM" id="CLU_1462331_0_0_1"/>
<dbReference type="EMBL" id="JH993888">
    <property type="protein sequence ID" value="ELQ76027.1"/>
    <property type="molecule type" value="Genomic_DNA"/>
</dbReference>
<accession>L7JZ32</accession>
<name>L7JZ32_TRAHO</name>
<protein>
    <submittedName>
        <fullName evidence="2">60S acidic ribosomal protein P0</fullName>
    </submittedName>
</protein>
<dbReference type="AlphaFoldDB" id="L7JZ32"/>
<evidence type="ECO:0000313" key="2">
    <source>
        <dbReference type="EMBL" id="ELQ76027.1"/>
    </source>
</evidence>
<dbReference type="SUPFAM" id="SSF160369">
    <property type="entry name" value="Ribosomal protein L10-like"/>
    <property type="match status" value="1"/>
</dbReference>
<comment type="similarity">
    <text evidence="1">Belongs to the universal ribosomal protein uL10 family.</text>
</comment>
<gene>
    <name evidence="2" type="ORF">THOM_1025</name>
</gene>
<evidence type="ECO:0000256" key="1">
    <source>
        <dbReference type="ARBA" id="ARBA00008889"/>
    </source>
</evidence>
<dbReference type="OrthoDB" id="2193036at2759"/>
<reference evidence="2 3" key="1">
    <citation type="journal article" date="2012" name="PLoS Pathog.">
        <title>The genome of the obligate intracellular parasite Trachipleistophora hominis: new insights into microsporidian genome dynamics and reductive evolution.</title>
        <authorList>
            <person name="Heinz E."/>
            <person name="Williams T.A."/>
            <person name="Nakjang S."/>
            <person name="Noel C.J."/>
            <person name="Swan D.C."/>
            <person name="Goldberg A.V."/>
            <person name="Harris S.R."/>
            <person name="Weinmaier T."/>
            <person name="Markert S."/>
            <person name="Becher D."/>
            <person name="Bernhardt J."/>
            <person name="Dagan T."/>
            <person name="Hacker C."/>
            <person name="Lucocq J.M."/>
            <person name="Schweder T."/>
            <person name="Rattei T."/>
            <person name="Hall N."/>
            <person name="Hirt R.P."/>
            <person name="Embley T.M."/>
        </authorList>
    </citation>
    <scope>NUCLEOTIDE SEQUENCE [LARGE SCALE GENOMIC DNA]</scope>
</reference>
<dbReference type="InterPro" id="IPR043141">
    <property type="entry name" value="Ribosomal_uL10-like_sf"/>
</dbReference>
<organism evidence="2 3">
    <name type="scientific">Trachipleistophora hominis</name>
    <name type="common">Microsporidian parasite</name>
    <dbReference type="NCBI Taxonomy" id="72359"/>
    <lineage>
        <taxon>Eukaryota</taxon>
        <taxon>Fungi</taxon>
        <taxon>Fungi incertae sedis</taxon>
        <taxon>Microsporidia</taxon>
        <taxon>Pleistophoridae</taxon>
        <taxon>Trachipleistophora</taxon>
    </lineage>
</organism>
<evidence type="ECO:0000313" key="3">
    <source>
        <dbReference type="Proteomes" id="UP000011185"/>
    </source>
</evidence>
<dbReference type="VEuPathDB" id="MicrosporidiaDB:THOM_1025"/>
<dbReference type="InterPro" id="IPR001790">
    <property type="entry name" value="Ribosomal_uL10"/>
</dbReference>
<proteinExistence type="inferred from homology"/>
<dbReference type="OMA" id="CMTANTF"/>
<sequence>MVAVSKKEKNAVHYTKIKECLGKYNQIILFEMNPVRTNVLHKMREVTRDTTKIIFGKKLIIRKALKDVDDDFLKCMTANTFLVFTNEDTSKIVDVILKYNVASSEKLIPKGILKINNVAAPTVIKKNLDKLNFVTKEKNGVLMVENAVELDTEKDKKLIKLLRMDDISINIKPLCVISNGNYQKI</sequence>
<dbReference type="STRING" id="72359.L7JZ32"/>